<dbReference type="EC" id="3.5.1.28" evidence="3"/>
<dbReference type="GO" id="GO:0009253">
    <property type="term" value="P:peptidoglycan catabolic process"/>
    <property type="evidence" value="ECO:0007669"/>
    <property type="project" value="InterPro"/>
</dbReference>
<dbReference type="GO" id="GO:0030288">
    <property type="term" value="C:outer membrane-bounded periplasmic space"/>
    <property type="evidence" value="ECO:0007669"/>
    <property type="project" value="TreeGrafter"/>
</dbReference>
<dbReference type="Gene3D" id="3.40.630.40">
    <property type="entry name" value="Zn-dependent exopeptidases"/>
    <property type="match status" value="1"/>
</dbReference>
<organism evidence="3">
    <name type="scientific">anaerobic digester metagenome</name>
    <dbReference type="NCBI Taxonomy" id="1263854"/>
    <lineage>
        <taxon>unclassified sequences</taxon>
        <taxon>metagenomes</taxon>
        <taxon>ecological metagenomes</taxon>
    </lineage>
</organism>
<dbReference type="InterPro" id="IPR011990">
    <property type="entry name" value="TPR-like_helical_dom_sf"/>
</dbReference>
<dbReference type="EMBL" id="CAADRM010000109">
    <property type="protein sequence ID" value="VFU15774.1"/>
    <property type="molecule type" value="Genomic_DNA"/>
</dbReference>
<sequence>MDYIDGKLKLAACALLCLVFFLGFDATADAAANAALSYQSANKSYVELFRDPSRKKYRQYWLEVINEYSTIAEKYPDSAFAPNARFKSAKLYVQLYNYAGKKSDLKKASEIYQSIARDYPQSTLADDALLNAGKIAESLGNKAQAQELYRRIVQEFPQGDMAGEARARITGKSPAPKKAVAGNTNKAAAKGEQAALSHLRKVRQWTNKDSTRVVIDLDKKAAYKAFTLPKDPKHNKPERLVIDLKDTATLPGFPYRQQVDDRFVTGIRVSQYDHRTVRVVLDLSDKLQYNTFHLDDPSRVVIDVSTDSSAIKEVASYQSKVKKVRAHTPSQMKDDVPSIASQLCLKVSRIVIDPGHGGKDPGAISPEGVMEKDLVLQIAKRLARRLEMEGFEVFLTRSTDKFLTLEDRTNFANEKRADLFVSLHVNSNRDRSIRGIETYFLNLTTDATAIEVAARENATTQKSLSDLQLIINDLMLNSKINESSKFANCVHTDLFSSAVNVGYAGRDLGVRQAPFYVLLGAQMPSILLELGFITNSKDMGLLQRRSYQEALVDGIAKGINNYIMNTTYAYGGRSR</sequence>
<dbReference type="InterPro" id="IPR019734">
    <property type="entry name" value="TPR_rpt"/>
</dbReference>
<dbReference type="FunFam" id="3.40.630.40:FF:000005">
    <property type="entry name" value="N-acetylmuramoyl-L-alanine amidase (AmiA)"/>
    <property type="match status" value="1"/>
</dbReference>
<dbReference type="SUPFAM" id="SSF48452">
    <property type="entry name" value="TPR-like"/>
    <property type="match status" value="1"/>
</dbReference>
<reference evidence="3" key="1">
    <citation type="submission" date="2019-03" db="EMBL/GenBank/DDBJ databases">
        <authorList>
            <person name="Hao L."/>
        </authorList>
    </citation>
    <scope>NUCLEOTIDE SEQUENCE</scope>
</reference>
<dbReference type="Gene3D" id="1.25.40.10">
    <property type="entry name" value="Tetratricopeptide repeat domain"/>
    <property type="match status" value="1"/>
</dbReference>
<dbReference type="PANTHER" id="PTHR30404:SF0">
    <property type="entry name" value="N-ACETYLMURAMOYL-L-ALANINE AMIDASE AMIC"/>
    <property type="match status" value="1"/>
</dbReference>
<dbReference type="CDD" id="cd02696">
    <property type="entry name" value="MurNAc-LAA"/>
    <property type="match status" value="1"/>
</dbReference>
<gene>
    <name evidence="3" type="primary">amiC</name>
    <name evidence="3" type="ORF">SCFA_450012</name>
</gene>
<accession>A0A485M2C5</accession>
<name>A0A485M2C5_9ZZZZ</name>
<dbReference type="SMART" id="SM00646">
    <property type="entry name" value="Ami_3"/>
    <property type="match status" value="1"/>
</dbReference>
<protein>
    <submittedName>
        <fullName evidence="3">N-acetylmuramoyl-L-alanine amidase AmiC</fullName>
        <ecNumber evidence="3">3.5.1.28</ecNumber>
    </submittedName>
</protein>
<evidence type="ECO:0000259" key="2">
    <source>
        <dbReference type="SMART" id="SM00646"/>
    </source>
</evidence>
<proteinExistence type="predicted"/>
<dbReference type="Gene3D" id="2.60.40.3500">
    <property type="match status" value="1"/>
</dbReference>
<dbReference type="GO" id="GO:0008745">
    <property type="term" value="F:N-acetylmuramoyl-L-alanine amidase activity"/>
    <property type="evidence" value="ECO:0007669"/>
    <property type="project" value="UniProtKB-EC"/>
</dbReference>
<dbReference type="SUPFAM" id="SSF53187">
    <property type="entry name" value="Zn-dependent exopeptidases"/>
    <property type="match status" value="1"/>
</dbReference>
<dbReference type="Pfam" id="PF01520">
    <property type="entry name" value="Amidase_3"/>
    <property type="match status" value="1"/>
</dbReference>
<dbReference type="InterPro" id="IPR002508">
    <property type="entry name" value="MurNAc-LAA_cat"/>
</dbReference>
<evidence type="ECO:0000313" key="3">
    <source>
        <dbReference type="EMBL" id="VFU15774.1"/>
    </source>
</evidence>
<evidence type="ECO:0000256" key="1">
    <source>
        <dbReference type="ARBA" id="ARBA00022801"/>
    </source>
</evidence>
<feature type="domain" description="MurNAc-LAA" evidence="2">
    <location>
        <begin position="409"/>
        <end position="560"/>
    </location>
</feature>
<dbReference type="PANTHER" id="PTHR30404">
    <property type="entry name" value="N-ACETYLMURAMOYL-L-ALANINE AMIDASE"/>
    <property type="match status" value="1"/>
</dbReference>
<dbReference type="InterPro" id="IPR050695">
    <property type="entry name" value="N-acetylmuramoyl_amidase_3"/>
</dbReference>
<dbReference type="Pfam" id="PF13174">
    <property type="entry name" value="TPR_6"/>
    <property type="match status" value="1"/>
</dbReference>
<keyword evidence="1 3" id="KW-0378">Hydrolase</keyword>
<dbReference type="AlphaFoldDB" id="A0A485M2C5"/>
<dbReference type="Pfam" id="PF11741">
    <property type="entry name" value="AMIN"/>
    <property type="match status" value="1"/>
</dbReference>
<dbReference type="InterPro" id="IPR021731">
    <property type="entry name" value="AMIN_dom"/>
</dbReference>